<evidence type="ECO:0000313" key="1">
    <source>
        <dbReference type="EMBL" id="TCC98272.1"/>
    </source>
</evidence>
<organism evidence="1 2">
    <name type="scientific">Pedobacter psychroterrae</name>
    <dbReference type="NCBI Taxonomy" id="2530453"/>
    <lineage>
        <taxon>Bacteria</taxon>
        <taxon>Pseudomonadati</taxon>
        <taxon>Bacteroidota</taxon>
        <taxon>Sphingobacteriia</taxon>
        <taxon>Sphingobacteriales</taxon>
        <taxon>Sphingobacteriaceae</taxon>
        <taxon>Pedobacter</taxon>
    </lineage>
</organism>
<keyword evidence="2" id="KW-1185">Reference proteome</keyword>
<accession>A0A4R0NGA2</accession>
<dbReference type="RefSeq" id="WP_131597644.1">
    <property type="nucleotide sequence ID" value="NZ_SJSL01000007.1"/>
</dbReference>
<comment type="caution">
    <text evidence="1">The sequence shown here is derived from an EMBL/GenBank/DDBJ whole genome shotgun (WGS) entry which is preliminary data.</text>
</comment>
<dbReference type="Proteomes" id="UP000293347">
    <property type="component" value="Unassembled WGS sequence"/>
</dbReference>
<dbReference type="AlphaFoldDB" id="A0A4R0NGA2"/>
<protein>
    <submittedName>
        <fullName evidence="1">Uncharacterized protein</fullName>
    </submittedName>
</protein>
<proteinExistence type="predicted"/>
<dbReference type="EMBL" id="SJSL01000007">
    <property type="protein sequence ID" value="TCC98272.1"/>
    <property type="molecule type" value="Genomic_DNA"/>
</dbReference>
<gene>
    <name evidence="1" type="ORF">EZ437_18970</name>
</gene>
<dbReference type="OrthoDB" id="9815006at2"/>
<reference evidence="1 2" key="1">
    <citation type="submission" date="2019-02" db="EMBL/GenBank/DDBJ databases">
        <title>Pedobacter sp. RP-1-14 sp. nov., isolated from Arctic soil.</title>
        <authorList>
            <person name="Dahal R.H."/>
        </authorList>
    </citation>
    <scope>NUCLEOTIDE SEQUENCE [LARGE SCALE GENOMIC DNA]</scope>
    <source>
        <strain evidence="1 2">RP-1-14</strain>
    </source>
</reference>
<name>A0A4R0NGA2_9SPHI</name>
<evidence type="ECO:0000313" key="2">
    <source>
        <dbReference type="Proteomes" id="UP000293347"/>
    </source>
</evidence>
<sequence>MKTATLYLGVSTDEQALRGYSYCKSPCKVRFNANQENQDFIEELKLFRIAKRDQPKFLQEIISTYNEVRKTASSMRQGCIDELHILDDQIINARELLLAGKIEPSDFKILKMAYHNKVNSINLRLTALKERSKDKINIQPMVINAIKTLCNLPCLYQTAPIEDKRYLVETIFNGMLIYDKDGYRTTNLKSIAATTYMKNKALQGHKKGEKYL</sequence>